<sequence length="318" mass="37955">MNDITIKEFSIEDKEGSIELLKTTFPGASNEETFKWRYESYEKLKPLIIIAKSGEKVVSFVSWMPWVFNYEDKQLIGYQACEGATATEFRNKGLFTKMFLFSEQLAKEMNIDFYFGFPSKMSYGPVYRAGYYPIINFKFAKRYLIPGVKKNFRLFTESVNFSDDDFFLYDDDKISPVFNQYYHEWRFQKNPFDYDTIIYEENNNKVLFVLRSNKSLRKKYGLIPKKIMIVDFQTTAFFDELIENAINYLCNEYKNRASYLTTFFNAQSSRGNLLSRYFKLKTRLESRILCVRPINYNKRNIILNGKLWDIMPHIVDYY</sequence>
<name>A0A7V2ZI79_9BACT</name>
<dbReference type="AlphaFoldDB" id="A0A7V2ZI79"/>
<comment type="caution">
    <text evidence="1">The sequence shown here is derived from an EMBL/GenBank/DDBJ whole genome shotgun (WGS) entry which is preliminary data.</text>
</comment>
<dbReference type="Gene3D" id="3.40.630.30">
    <property type="match status" value="1"/>
</dbReference>
<proteinExistence type="predicted"/>
<accession>A0A7V2ZI79</accession>
<protein>
    <submittedName>
        <fullName evidence="1">GNAT family N-acetyltransferase</fullName>
    </submittedName>
</protein>
<dbReference type="InterPro" id="IPR016181">
    <property type="entry name" value="Acyl_CoA_acyltransferase"/>
</dbReference>
<gene>
    <name evidence="1" type="ORF">ENS31_02985</name>
</gene>
<dbReference type="EMBL" id="DSUJ01000008">
    <property type="protein sequence ID" value="HFI90479.1"/>
    <property type="molecule type" value="Genomic_DNA"/>
</dbReference>
<dbReference type="SUPFAM" id="SSF55729">
    <property type="entry name" value="Acyl-CoA N-acyltransferases (Nat)"/>
    <property type="match status" value="1"/>
</dbReference>
<organism evidence="1">
    <name type="scientific">Ignavibacterium album</name>
    <dbReference type="NCBI Taxonomy" id="591197"/>
    <lineage>
        <taxon>Bacteria</taxon>
        <taxon>Pseudomonadati</taxon>
        <taxon>Ignavibacteriota</taxon>
        <taxon>Ignavibacteria</taxon>
        <taxon>Ignavibacteriales</taxon>
        <taxon>Ignavibacteriaceae</taxon>
        <taxon>Ignavibacterium</taxon>
    </lineage>
</organism>
<evidence type="ECO:0000313" key="1">
    <source>
        <dbReference type="EMBL" id="HFI90479.1"/>
    </source>
</evidence>
<dbReference type="Pfam" id="PF13527">
    <property type="entry name" value="Acetyltransf_9"/>
    <property type="match status" value="1"/>
</dbReference>
<keyword evidence="1" id="KW-0808">Transferase</keyword>
<dbReference type="GO" id="GO:0016740">
    <property type="term" value="F:transferase activity"/>
    <property type="evidence" value="ECO:0007669"/>
    <property type="project" value="UniProtKB-KW"/>
</dbReference>
<reference evidence="1" key="1">
    <citation type="journal article" date="2020" name="mSystems">
        <title>Genome- and Community-Level Interaction Insights into Carbon Utilization and Element Cycling Functions of Hydrothermarchaeota in Hydrothermal Sediment.</title>
        <authorList>
            <person name="Zhou Z."/>
            <person name="Liu Y."/>
            <person name="Xu W."/>
            <person name="Pan J."/>
            <person name="Luo Z.H."/>
            <person name="Li M."/>
        </authorList>
    </citation>
    <scope>NUCLEOTIDE SEQUENCE [LARGE SCALE GENOMIC DNA]</scope>
    <source>
        <strain evidence="1">SpSt-479</strain>
    </source>
</reference>